<feature type="compositionally biased region" description="Polar residues" evidence="1">
    <location>
        <begin position="222"/>
        <end position="232"/>
    </location>
</feature>
<gene>
    <name evidence="2" type="ORF">UFOPK2310_01415</name>
</gene>
<evidence type="ECO:0000256" key="1">
    <source>
        <dbReference type="SAM" id="MobiDB-lite"/>
    </source>
</evidence>
<feature type="region of interest" description="Disordered" evidence="1">
    <location>
        <begin position="1"/>
        <end position="82"/>
    </location>
</feature>
<dbReference type="AlphaFoldDB" id="A0A6J6NBM0"/>
<feature type="compositionally biased region" description="Polar residues" evidence="1">
    <location>
        <begin position="39"/>
        <end position="53"/>
    </location>
</feature>
<accession>A0A6J6NBM0</accession>
<evidence type="ECO:0000313" key="2">
    <source>
        <dbReference type="EMBL" id="CAB4683991.1"/>
    </source>
</evidence>
<feature type="region of interest" description="Disordered" evidence="1">
    <location>
        <begin position="181"/>
        <end position="232"/>
    </location>
</feature>
<name>A0A6J6NBM0_9ZZZZ</name>
<feature type="compositionally biased region" description="Polar residues" evidence="1">
    <location>
        <begin position="196"/>
        <end position="213"/>
    </location>
</feature>
<proteinExistence type="predicted"/>
<protein>
    <submittedName>
        <fullName evidence="2">Unannotated protein</fullName>
    </submittedName>
</protein>
<reference evidence="2" key="1">
    <citation type="submission" date="2020-05" db="EMBL/GenBank/DDBJ databases">
        <authorList>
            <person name="Chiriac C."/>
            <person name="Salcher M."/>
            <person name="Ghai R."/>
            <person name="Kavagutti S V."/>
        </authorList>
    </citation>
    <scope>NUCLEOTIDE SEQUENCE</scope>
</reference>
<sequence>MPSRDGTAASNDDSAGSPATSTSALRPMRSTRVRPVRALTTQIFPSASKTGAANASPRVKASNGASSAIAPRHNVPSASIPATAVDNRSIANLRKETAPLPASPGTARSVVVPNRTTERLRATYPDELSGKASGLTFGQASTGCGELTPGTTSCWPPAVISTEVTSESWPSVQTNCCDNASRVPSSAKSTEDFRSTRATPPSIGTDSIFNPTPSGKPVRTAGANQSLGPSRR</sequence>
<organism evidence="2">
    <name type="scientific">freshwater metagenome</name>
    <dbReference type="NCBI Taxonomy" id="449393"/>
    <lineage>
        <taxon>unclassified sequences</taxon>
        <taxon>metagenomes</taxon>
        <taxon>ecological metagenomes</taxon>
    </lineage>
</organism>
<dbReference type="EMBL" id="CAEZWW010000212">
    <property type="protein sequence ID" value="CAB4683991.1"/>
    <property type="molecule type" value="Genomic_DNA"/>
</dbReference>
<feature type="compositionally biased region" description="Polar residues" evidence="1">
    <location>
        <begin position="8"/>
        <end position="24"/>
    </location>
</feature>